<dbReference type="STRING" id="1127699.HMPREF9151_02522"/>
<dbReference type="EMBL" id="AMEP01000164">
    <property type="protein sequence ID" value="EKX96120.1"/>
    <property type="molecule type" value="Genomic_DNA"/>
</dbReference>
<accession>L1MYD3</accession>
<sequence length="253" mass="29848">MTTLIITVAGSATRFNKDLDREVLKCIYYEESPKYALLYQLLDKARDLDEYIIVGGYLFNQLETFCNQELQEFRHKIKLIYNEHFLDYGSGYSLLKAIDSLPPNTKNVIFVEGDLFYTEEDFTKIIESKKNVVSINKEPIYANKAVVLYLDTQQHIHYLYDTAHKALNIKEPFCAVFNSAQMWKFNDTNYLQRVRKRLTNEQEEGTNLELIDAYFRDLENGSIDIIPIETWYNCNTVKDYHHVYKFIKAHENN</sequence>
<evidence type="ECO:0000259" key="1">
    <source>
        <dbReference type="Pfam" id="PF20202"/>
    </source>
</evidence>
<dbReference type="Gene3D" id="3.90.550.10">
    <property type="entry name" value="Spore Coat Polysaccharide Biosynthesis Protein SpsA, Chain A"/>
    <property type="match status" value="1"/>
</dbReference>
<dbReference type="Proteomes" id="UP000010433">
    <property type="component" value="Unassembled WGS sequence"/>
</dbReference>
<dbReference type="AlphaFoldDB" id="L1MYD3"/>
<proteinExistence type="predicted"/>
<dbReference type="SUPFAM" id="SSF53448">
    <property type="entry name" value="Nucleotide-diphospho-sugar transferases"/>
    <property type="match status" value="1"/>
</dbReference>
<keyword evidence="3" id="KW-1185">Reference proteome</keyword>
<evidence type="ECO:0000313" key="3">
    <source>
        <dbReference type="Proteomes" id="UP000010433"/>
    </source>
</evidence>
<protein>
    <recommendedName>
        <fullName evidence="1">DUF6564 domain-containing protein</fullName>
    </recommendedName>
</protein>
<dbReference type="InterPro" id="IPR029044">
    <property type="entry name" value="Nucleotide-diphossugar_trans"/>
</dbReference>
<dbReference type="OrthoDB" id="9813612at2"/>
<organism evidence="2 3">
    <name type="scientific">Hoylesella saccharolytica F0055</name>
    <dbReference type="NCBI Taxonomy" id="1127699"/>
    <lineage>
        <taxon>Bacteria</taxon>
        <taxon>Pseudomonadati</taxon>
        <taxon>Bacteroidota</taxon>
        <taxon>Bacteroidia</taxon>
        <taxon>Bacteroidales</taxon>
        <taxon>Prevotellaceae</taxon>
        <taxon>Hoylesella</taxon>
    </lineage>
</organism>
<feature type="domain" description="DUF6564" evidence="1">
    <location>
        <begin position="21"/>
        <end position="246"/>
    </location>
</feature>
<evidence type="ECO:0000313" key="2">
    <source>
        <dbReference type="EMBL" id="EKX96120.1"/>
    </source>
</evidence>
<dbReference type="HOGENOM" id="CLU_098544_0_0_10"/>
<dbReference type="Pfam" id="PF20202">
    <property type="entry name" value="DUF6564"/>
    <property type="match status" value="1"/>
</dbReference>
<dbReference type="PATRIC" id="fig|1127699.3.peg.2316"/>
<name>L1MYD3_9BACT</name>
<comment type="caution">
    <text evidence="2">The sequence shown here is derived from an EMBL/GenBank/DDBJ whole genome shotgun (WGS) entry which is preliminary data.</text>
</comment>
<dbReference type="InterPro" id="IPR046694">
    <property type="entry name" value="DUF6564"/>
</dbReference>
<gene>
    <name evidence="2" type="ORF">HMPREF9151_02522</name>
</gene>
<reference evidence="2 3" key="1">
    <citation type="submission" date="2012-05" db="EMBL/GenBank/DDBJ databases">
        <authorList>
            <person name="Weinstock G."/>
            <person name="Sodergren E."/>
            <person name="Lobos E.A."/>
            <person name="Fulton L."/>
            <person name="Fulton R."/>
            <person name="Courtney L."/>
            <person name="Fronick C."/>
            <person name="O'Laughlin M."/>
            <person name="Godfrey J."/>
            <person name="Wilson R.M."/>
            <person name="Miner T."/>
            <person name="Farmer C."/>
            <person name="Delehaunty K."/>
            <person name="Cordes M."/>
            <person name="Minx P."/>
            <person name="Tomlinson C."/>
            <person name="Chen J."/>
            <person name="Wollam A."/>
            <person name="Pepin K.H."/>
            <person name="Bhonagiri V."/>
            <person name="Zhang X."/>
            <person name="Suruliraj S."/>
            <person name="Warren W."/>
            <person name="Mitreva M."/>
            <person name="Mardis E.R."/>
            <person name="Wilson R.K."/>
        </authorList>
    </citation>
    <scope>NUCLEOTIDE SEQUENCE [LARGE SCALE GENOMIC DNA]</scope>
    <source>
        <strain evidence="2 3">F0055</strain>
    </source>
</reference>
<dbReference type="RefSeq" id="WP_009161382.1">
    <property type="nucleotide sequence ID" value="NZ_KB290963.1"/>
</dbReference>